<evidence type="ECO:0000256" key="1">
    <source>
        <dbReference type="ARBA" id="ARBA00023122"/>
    </source>
</evidence>
<evidence type="ECO:0000313" key="5">
    <source>
        <dbReference type="Proteomes" id="UP001438953"/>
    </source>
</evidence>
<dbReference type="SMART" id="SM00116">
    <property type="entry name" value="CBS"/>
    <property type="match status" value="2"/>
</dbReference>
<gene>
    <name evidence="4" type="ORF">VSX56_01095</name>
</gene>
<name>A0ABV1SBS6_9RHOB</name>
<dbReference type="InterPro" id="IPR046342">
    <property type="entry name" value="CBS_dom_sf"/>
</dbReference>
<reference evidence="4 5" key="1">
    <citation type="submission" date="2024-01" db="EMBL/GenBank/DDBJ databases">
        <authorList>
            <person name="Deng Y."/>
            <person name="Su J."/>
        </authorList>
    </citation>
    <scope>NUCLEOTIDE SEQUENCE [LARGE SCALE GENOMIC DNA]</scope>
    <source>
        <strain evidence="4 5">CPCC 100088</strain>
    </source>
</reference>
<dbReference type="RefSeq" id="WP_339112355.1">
    <property type="nucleotide sequence ID" value="NZ_JAYWLC010000001.1"/>
</dbReference>
<evidence type="ECO:0000313" key="4">
    <source>
        <dbReference type="EMBL" id="MER5170357.1"/>
    </source>
</evidence>
<dbReference type="Pfam" id="PF00571">
    <property type="entry name" value="CBS"/>
    <property type="match status" value="2"/>
</dbReference>
<dbReference type="Proteomes" id="UP001438953">
    <property type="component" value="Unassembled WGS sequence"/>
</dbReference>
<dbReference type="PANTHER" id="PTHR43080:SF2">
    <property type="entry name" value="CBS DOMAIN-CONTAINING PROTEIN"/>
    <property type="match status" value="1"/>
</dbReference>
<dbReference type="EMBL" id="JAYWLC010000001">
    <property type="protein sequence ID" value="MER5170357.1"/>
    <property type="molecule type" value="Genomic_DNA"/>
</dbReference>
<feature type="domain" description="CBS" evidence="3">
    <location>
        <begin position="77"/>
        <end position="135"/>
    </location>
</feature>
<keyword evidence="5" id="KW-1185">Reference proteome</keyword>
<evidence type="ECO:0000259" key="3">
    <source>
        <dbReference type="PROSITE" id="PS51371"/>
    </source>
</evidence>
<keyword evidence="1 2" id="KW-0129">CBS domain</keyword>
<evidence type="ECO:0000256" key="2">
    <source>
        <dbReference type="PROSITE-ProRule" id="PRU00703"/>
    </source>
</evidence>
<proteinExistence type="predicted"/>
<feature type="domain" description="CBS" evidence="3">
    <location>
        <begin position="8"/>
        <end position="73"/>
    </location>
</feature>
<comment type="caution">
    <text evidence="4">The sequence shown here is derived from an EMBL/GenBank/DDBJ whole genome shotgun (WGS) entry which is preliminary data.</text>
</comment>
<dbReference type="CDD" id="cd04623">
    <property type="entry name" value="CBS_pair_bac_euk"/>
    <property type="match status" value="1"/>
</dbReference>
<accession>A0ABV1SBS6</accession>
<dbReference type="InterPro" id="IPR000644">
    <property type="entry name" value="CBS_dom"/>
</dbReference>
<dbReference type="InterPro" id="IPR044725">
    <property type="entry name" value="CBSX3_CBS_dom"/>
</dbReference>
<organism evidence="4 5">
    <name type="scientific">Thioclava kandeliae</name>
    <dbReference type="NCBI Taxonomy" id="3070818"/>
    <lineage>
        <taxon>Bacteria</taxon>
        <taxon>Pseudomonadati</taxon>
        <taxon>Pseudomonadota</taxon>
        <taxon>Alphaproteobacteria</taxon>
        <taxon>Rhodobacterales</taxon>
        <taxon>Paracoccaceae</taxon>
        <taxon>Thioclava</taxon>
    </lineage>
</organism>
<reference evidence="4 5" key="2">
    <citation type="submission" date="2024-06" db="EMBL/GenBank/DDBJ databases">
        <title>Thioclava kandeliae sp. nov. from a rhizosphere soil sample of Kandelia candel in a mangrove.</title>
        <authorList>
            <person name="Mu T."/>
        </authorList>
    </citation>
    <scope>NUCLEOTIDE SEQUENCE [LARGE SCALE GENOMIC DNA]</scope>
    <source>
        <strain evidence="4 5">CPCC 100088</strain>
    </source>
</reference>
<dbReference type="SUPFAM" id="SSF54631">
    <property type="entry name" value="CBS-domain pair"/>
    <property type="match status" value="1"/>
</dbReference>
<dbReference type="Gene3D" id="3.10.580.10">
    <property type="entry name" value="CBS-domain"/>
    <property type="match status" value="1"/>
</dbReference>
<sequence length="144" mass="15458">MQVLQILKSKKDDGVVTVVPEDSIADVARLLSARKIGAVVVSRDGKHIDGIVSERDLVREIGRHGGTCLSHPVSTIMSTKITSCCRTTTTTEVLEMMSAGGFRHMPVVADGEMVGLISIRDVAAARVDELHMEKEALTGMIMGN</sequence>
<dbReference type="PROSITE" id="PS51371">
    <property type="entry name" value="CBS"/>
    <property type="match status" value="2"/>
</dbReference>
<protein>
    <submittedName>
        <fullName evidence="4">CBS domain-containing protein</fullName>
    </submittedName>
</protein>
<dbReference type="InterPro" id="IPR051257">
    <property type="entry name" value="Diverse_CBS-Domain"/>
</dbReference>
<dbReference type="PANTHER" id="PTHR43080">
    <property type="entry name" value="CBS DOMAIN-CONTAINING PROTEIN CBSX3, MITOCHONDRIAL"/>
    <property type="match status" value="1"/>
</dbReference>